<evidence type="ECO:0000256" key="1">
    <source>
        <dbReference type="SAM" id="Phobius"/>
    </source>
</evidence>
<dbReference type="AlphaFoldDB" id="A0A0C2DHX3"/>
<feature type="transmembrane region" description="Helical" evidence="1">
    <location>
        <begin position="60"/>
        <end position="80"/>
    </location>
</feature>
<organism evidence="2 3">
    <name type="scientific">Ancylostoma duodenale</name>
    <dbReference type="NCBI Taxonomy" id="51022"/>
    <lineage>
        <taxon>Eukaryota</taxon>
        <taxon>Metazoa</taxon>
        <taxon>Ecdysozoa</taxon>
        <taxon>Nematoda</taxon>
        <taxon>Chromadorea</taxon>
        <taxon>Rhabditida</taxon>
        <taxon>Rhabditina</taxon>
        <taxon>Rhabditomorpha</taxon>
        <taxon>Strongyloidea</taxon>
        <taxon>Ancylostomatidae</taxon>
        <taxon>Ancylostomatinae</taxon>
        <taxon>Ancylostoma</taxon>
    </lineage>
</organism>
<keyword evidence="1" id="KW-0812">Transmembrane</keyword>
<sequence length="81" mass="9269">MLGRVVAAFRQLLAINCAEIATERCAGKDEIDDIDVDDPTAFRRRREANGYVRISERLDLIFMTFFITLVTIPVIVLFYLS</sequence>
<gene>
    <name evidence="2" type="ORF">ANCDUO_07648</name>
</gene>
<evidence type="ECO:0000313" key="2">
    <source>
        <dbReference type="EMBL" id="KIH62072.1"/>
    </source>
</evidence>
<name>A0A0C2DHX3_9BILA</name>
<reference evidence="2 3" key="1">
    <citation type="submission" date="2013-12" db="EMBL/GenBank/DDBJ databases">
        <title>Draft genome of the parsitic nematode Ancylostoma duodenale.</title>
        <authorList>
            <person name="Mitreva M."/>
        </authorList>
    </citation>
    <scope>NUCLEOTIDE SEQUENCE [LARGE SCALE GENOMIC DNA]</scope>
    <source>
        <strain evidence="2 3">Zhejiang</strain>
    </source>
</reference>
<keyword evidence="1" id="KW-0472">Membrane</keyword>
<evidence type="ECO:0000313" key="3">
    <source>
        <dbReference type="Proteomes" id="UP000054047"/>
    </source>
</evidence>
<keyword evidence="3" id="KW-1185">Reference proteome</keyword>
<keyword evidence="1" id="KW-1133">Transmembrane helix</keyword>
<accession>A0A0C2DHX3</accession>
<dbReference type="EMBL" id="KN729614">
    <property type="protein sequence ID" value="KIH62072.1"/>
    <property type="molecule type" value="Genomic_DNA"/>
</dbReference>
<protein>
    <submittedName>
        <fullName evidence="2">Uncharacterized protein</fullName>
    </submittedName>
</protein>
<dbReference type="Proteomes" id="UP000054047">
    <property type="component" value="Unassembled WGS sequence"/>
</dbReference>
<proteinExistence type="predicted"/>